<protein>
    <submittedName>
        <fullName evidence="2">Uncharacterized protein</fullName>
    </submittedName>
</protein>
<name>A0AAN7LZZ2_TRANT</name>
<dbReference type="SUPFAM" id="SSF50475">
    <property type="entry name" value="FMN-binding split barrel"/>
    <property type="match status" value="1"/>
</dbReference>
<feature type="region of interest" description="Disordered" evidence="1">
    <location>
        <begin position="217"/>
        <end position="236"/>
    </location>
</feature>
<evidence type="ECO:0000256" key="1">
    <source>
        <dbReference type="SAM" id="MobiDB-lite"/>
    </source>
</evidence>
<evidence type="ECO:0000313" key="3">
    <source>
        <dbReference type="Proteomes" id="UP001346149"/>
    </source>
</evidence>
<sequence>MMIESAMAIRFPSGSSFCSSTAFPYFRSILCSDDPTSAHASSRRFSNIGCFDMPCYQKVNGGSGSISRRKSFLRNKIRAAAEHLDSAADPSKYNGRTGYHPFEDISELASVAKGEARLTAAETTRTIVEVNSKATLLFSGVVDDEVHENILWPELPYATDEHGNVYFQVNNDEDIMQALASENHMVQMIVGLDTMEMVNEIELSGPAEIDFTVEELGDEDSDFEEEEDSEEDDVEDDYEEDFVSVIEDEEDLDESDGNLGDWAKLDTMRSSHPMYFAKKLVEVASDDPIDWMEPPPVGVVIQGLLTPILLEEKLVIQKLLSGHSARADINNTENPLDEKLEDCAINEPQEPISGGDGSTKAQKLEKDENLANGDSFYKLEMVKIQLLSVHGHPNIVEVEDFRRARPDTIAQSAAKIISRVKAGGEKSVQALKSLCWRCKGIQVEVRFNDRNCMMHSLSNFFADFMIHLSQEAMIIGIDALGFDIRACSGTQLQTLRFSFETRVTSECSAERQLNNLLFPKAQQKTHKKKQPRQNGG</sequence>
<comment type="caution">
    <text evidence="2">The sequence shown here is derived from an EMBL/GenBank/DDBJ whole genome shotgun (WGS) entry which is preliminary data.</text>
</comment>
<dbReference type="Proteomes" id="UP001346149">
    <property type="component" value="Unassembled WGS sequence"/>
</dbReference>
<evidence type="ECO:0000313" key="2">
    <source>
        <dbReference type="EMBL" id="KAK4796376.1"/>
    </source>
</evidence>
<gene>
    <name evidence="2" type="ORF">SAY86_028702</name>
</gene>
<reference evidence="2 3" key="1">
    <citation type="journal article" date="2023" name="Hortic Res">
        <title>Pangenome of water caltrop reveals structural variations and asymmetric subgenome divergence after allopolyploidization.</title>
        <authorList>
            <person name="Zhang X."/>
            <person name="Chen Y."/>
            <person name="Wang L."/>
            <person name="Yuan Y."/>
            <person name="Fang M."/>
            <person name="Shi L."/>
            <person name="Lu R."/>
            <person name="Comes H.P."/>
            <person name="Ma Y."/>
            <person name="Chen Y."/>
            <person name="Huang G."/>
            <person name="Zhou Y."/>
            <person name="Zheng Z."/>
            <person name="Qiu Y."/>
        </authorList>
    </citation>
    <scope>NUCLEOTIDE SEQUENCE [LARGE SCALE GENOMIC DNA]</scope>
    <source>
        <strain evidence="2">F231</strain>
    </source>
</reference>
<dbReference type="AlphaFoldDB" id="A0AAN7LZZ2"/>
<keyword evidence="3" id="KW-1185">Reference proteome</keyword>
<dbReference type="PANTHER" id="PTHR13343">
    <property type="entry name" value="CREG1 PROTEIN"/>
    <property type="match status" value="1"/>
</dbReference>
<dbReference type="InterPro" id="IPR037119">
    <property type="entry name" value="Haem_oxidase_HugZ-like_sf"/>
</dbReference>
<proteinExistence type="predicted"/>
<dbReference type="PANTHER" id="PTHR13343:SF28">
    <property type="entry name" value="PENTATRICOPEPTIDE REPEAT (PPR) SUPERFAMILY PROTEIN"/>
    <property type="match status" value="1"/>
</dbReference>
<dbReference type="Gene3D" id="3.20.180.10">
    <property type="entry name" value="PNP-oxidase-like"/>
    <property type="match status" value="1"/>
</dbReference>
<dbReference type="EMBL" id="JAXQNO010000006">
    <property type="protein sequence ID" value="KAK4796376.1"/>
    <property type="molecule type" value="Genomic_DNA"/>
</dbReference>
<accession>A0AAN7LZZ2</accession>
<organism evidence="2 3">
    <name type="scientific">Trapa natans</name>
    <name type="common">Water chestnut</name>
    <dbReference type="NCBI Taxonomy" id="22666"/>
    <lineage>
        <taxon>Eukaryota</taxon>
        <taxon>Viridiplantae</taxon>
        <taxon>Streptophyta</taxon>
        <taxon>Embryophyta</taxon>
        <taxon>Tracheophyta</taxon>
        <taxon>Spermatophyta</taxon>
        <taxon>Magnoliopsida</taxon>
        <taxon>eudicotyledons</taxon>
        <taxon>Gunneridae</taxon>
        <taxon>Pentapetalae</taxon>
        <taxon>rosids</taxon>
        <taxon>malvids</taxon>
        <taxon>Myrtales</taxon>
        <taxon>Lythraceae</taxon>
        <taxon>Trapa</taxon>
    </lineage>
</organism>